<keyword evidence="6 9" id="KW-0812">Transmembrane</keyword>
<dbReference type="InterPro" id="IPR013525">
    <property type="entry name" value="ABC2_TM"/>
</dbReference>
<feature type="transmembrane region" description="Helical" evidence="9">
    <location>
        <begin position="63"/>
        <end position="82"/>
    </location>
</feature>
<feature type="transmembrane region" description="Helical" evidence="9">
    <location>
        <begin position="142"/>
        <end position="167"/>
    </location>
</feature>
<reference evidence="11 12" key="1">
    <citation type="submission" date="2020-08" db="EMBL/GenBank/DDBJ databases">
        <title>Genomic Encyclopedia of Type Strains, Phase IV (KMG-IV): sequencing the most valuable type-strain genomes for metagenomic binning, comparative biology and taxonomic classification.</title>
        <authorList>
            <person name="Goeker M."/>
        </authorList>
    </citation>
    <scope>NUCLEOTIDE SEQUENCE [LARGE SCALE GENOMIC DNA]</scope>
    <source>
        <strain evidence="11 12">DSM 2461</strain>
    </source>
</reference>
<sequence length="258" mass="29927">MIKYLKDLWKRKDLLLYLVTSGLKAQHRNSFLGYFWWLLDPLLNVVVYYFMVSVVLGRGGENYPVFLVIGLVVFRFFSTTLASSAKAITKNAGIISQIYLPKAIFGFGTTLTQSINFLFGLVVIAIFLVIFQTIPGWEVLWLPYVLLMQVLFQAALALLISYLCVFIRDIENLISHITRIMRYAAPVIWEADRLPAKYSWVVEYNPFAWILDGYRSILMYNRLPNLMALAYVGVSSLLFIFLMLFFYQRNEHRIIKAL</sequence>
<dbReference type="PANTHER" id="PTHR30413">
    <property type="entry name" value="INNER MEMBRANE TRANSPORT PERMEASE"/>
    <property type="match status" value="1"/>
</dbReference>
<keyword evidence="3 9" id="KW-0813">Transport</keyword>
<feature type="transmembrane region" description="Helical" evidence="9">
    <location>
        <begin position="103"/>
        <end position="130"/>
    </location>
</feature>
<name>A0A841RBL8_9SPIO</name>
<evidence type="ECO:0000256" key="9">
    <source>
        <dbReference type="RuleBase" id="RU361157"/>
    </source>
</evidence>
<evidence type="ECO:0000256" key="3">
    <source>
        <dbReference type="ARBA" id="ARBA00022448"/>
    </source>
</evidence>
<dbReference type="Proteomes" id="UP000587760">
    <property type="component" value="Unassembled WGS sequence"/>
</dbReference>
<dbReference type="EMBL" id="JACHGJ010000004">
    <property type="protein sequence ID" value="MBB6480751.1"/>
    <property type="molecule type" value="Genomic_DNA"/>
</dbReference>
<dbReference type="RefSeq" id="WP_184747012.1">
    <property type="nucleotide sequence ID" value="NZ_JACHGJ010000004.1"/>
</dbReference>
<feature type="domain" description="ABC transmembrane type-2" evidence="10">
    <location>
        <begin position="32"/>
        <end position="250"/>
    </location>
</feature>
<keyword evidence="12" id="KW-1185">Reference proteome</keyword>
<gene>
    <name evidence="11" type="ORF">HNR50_002424</name>
</gene>
<evidence type="ECO:0000313" key="11">
    <source>
        <dbReference type="EMBL" id="MBB6480751.1"/>
    </source>
</evidence>
<feature type="transmembrane region" description="Helical" evidence="9">
    <location>
        <begin position="226"/>
        <end position="247"/>
    </location>
</feature>
<dbReference type="Pfam" id="PF01061">
    <property type="entry name" value="ABC2_membrane"/>
    <property type="match status" value="1"/>
</dbReference>
<evidence type="ECO:0000256" key="7">
    <source>
        <dbReference type="ARBA" id="ARBA00022989"/>
    </source>
</evidence>
<comment type="caution">
    <text evidence="9">Lacks conserved residue(s) required for the propagation of feature annotation.</text>
</comment>
<evidence type="ECO:0000256" key="4">
    <source>
        <dbReference type="ARBA" id="ARBA00022475"/>
    </source>
</evidence>
<comment type="subcellular location">
    <subcellularLocation>
        <location evidence="1">Cell inner membrane</location>
        <topology evidence="1">Multi-pass membrane protein</topology>
    </subcellularLocation>
    <subcellularLocation>
        <location evidence="9">Cell membrane</location>
        <topology evidence="9">Multi-pass membrane protein</topology>
    </subcellularLocation>
</comment>
<evidence type="ECO:0000256" key="6">
    <source>
        <dbReference type="ARBA" id="ARBA00022692"/>
    </source>
</evidence>
<dbReference type="GO" id="GO:0140359">
    <property type="term" value="F:ABC-type transporter activity"/>
    <property type="evidence" value="ECO:0007669"/>
    <property type="project" value="InterPro"/>
</dbReference>
<dbReference type="AlphaFoldDB" id="A0A841RBL8"/>
<dbReference type="InterPro" id="IPR047817">
    <property type="entry name" value="ABC2_TM_bact-type"/>
</dbReference>
<comment type="caution">
    <text evidence="11">The sequence shown here is derived from an EMBL/GenBank/DDBJ whole genome shotgun (WGS) entry which is preliminary data.</text>
</comment>
<evidence type="ECO:0000259" key="10">
    <source>
        <dbReference type="PROSITE" id="PS51012"/>
    </source>
</evidence>
<accession>A0A841RBL8</accession>
<organism evidence="11 12">
    <name type="scientific">Spirochaeta isovalerica</name>
    <dbReference type="NCBI Taxonomy" id="150"/>
    <lineage>
        <taxon>Bacteria</taxon>
        <taxon>Pseudomonadati</taxon>
        <taxon>Spirochaetota</taxon>
        <taxon>Spirochaetia</taxon>
        <taxon>Spirochaetales</taxon>
        <taxon>Spirochaetaceae</taxon>
        <taxon>Spirochaeta</taxon>
    </lineage>
</organism>
<keyword evidence="4 9" id="KW-1003">Cell membrane</keyword>
<keyword evidence="5" id="KW-0997">Cell inner membrane</keyword>
<dbReference type="GO" id="GO:0015920">
    <property type="term" value="P:lipopolysaccharide transport"/>
    <property type="evidence" value="ECO:0007669"/>
    <property type="project" value="TreeGrafter"/>
</dbReference>
<feature type="transmembrane region" description="Helical" evidence="9">
    <location>
        <begin position="31"/>
        <end position="51"/>
    </location>
</feature>
<protein>
    <recommendedName>
        <fullName evidence="9">Transport permease protein</fullName>
    </recommendedName>
</protein>
<comment type="similarity">
    <text evidence="2 9">Belongs to the ABC-2 integral membrane protein family.</text>
</comment>
<dbReference type="GO" id="GO:0005886">
    <property type="term" value="C:plasma membrane"/>
    <property type="evidence" value="ECO:0007669"/>
    <property type="project" value="UniProtKB-SubCell"/>
</dbReference>
<evidence type="ECO:0000256" key="2">
    <source>
        <dbReference type="ARBA" id="ARBA00007783"/>
    </source>
</evidence>
<proteinExistence type="inferred from homology"/>
<evidence type="ECO:0000313" key="12">
    <source>
        <dbReference type="Proteomes" id="UP000587760"/>
    </source>
</evidence>
<dbReference type="PANTHER" id="PTHR30413:SF8">
    <property type="entry name" value="TRANSPORT PERMEASE PROTEIN"/>
    <property type="match status" value="1"/>
</dbReference>
<keyword evidence="8 9" id="KW-0472">Membrane</keyword>
<evidence type="ECO:0000256" key="5">
    <source>
        <dbReference type="ARBA" id="ARBA00022519"/>
    </source>
</evidence>
<keyword evidence="7 9" id="KW-1133">Transmembrane helix</keyword>
<evidence type="ECO:0000256" key="8">
    <source>
        <dbReference type="ARBA" id="ARBA00023136"/>
    </source>
</evidence>
<evidence type="ECO:0000256" key="1">
    <source>
        <dbReference type="ARBA" id="ARBA00004429"/>
    </source>
</evidence>
<dbReference type="PROSITE" id="PS51012">
    <property type="entry name" value="ABC_TM2"/>
    <property type="match status" value="1"/>
</dbReference>